<dbReference type="InterPro" id="IPR036512">
    <property type="entry name" value="PSII_PsbZ_sf"/>
</dbReference>
<evidence type="ECO:0000256" key="2">
    <source>
        <dbReference type="ARBA" id="ARBA00008367"/>
    </source>
</evidence>
<keyword evidence="15" id="KW-0934">Plastid</keyword>
<sequence>MVIALQILVFALTILSTILVVSIPVILASPGQWEQSKNLVFTGAGVWSGLVIVTGLLNSFAT</sequence>
<evidence type="ECO:0000256" key="11">
    <source>
        <dbReference type="ARBA" id="ARBA00038734"/>
    </source>
</evidence>
<evidence type="ECO:0000256" key="10">
    <source>
        <dbReference type="ARBA" id="ARBA00023276"/>
    </source>
</evidence>
<dbReference type="GO" id="GO:0015979">
    <property type="term" value="P:photosynthesis"/>
    <property type="evidence" value="ECO:0007669"/>
    <property type="project" value="UniProtKB-UniRule"/>
</dbReference>
<name>A0A1C9CDR3_PORSO</name>
<dbReference type="EMBL" id="KX284720">
    <property type="protein sequence ID" value="AOM66497.1"/>
    <property type="molecule type" value="Genomic_DNA"/>
</dbReference>
<dbReference type="RefSeq" id="YP_009297154.1">
    <property type="nucleotide sequence ID" value="NC_031175.1"/>
</dbReference>
<proteinExistence type="inferred from homology"/>
<dbReference type="GO" id="GO:0009539">
    <property type="term" value="C:photosystem II reaction center"/>
    <property type="evidence" value="ECO:0007669"/>
    <property type="project" value="InterPro"/>
</dbReference>
<dbReference type="PANTHER" id="PTHR34971:SF2">
    <property type="entry name" value="PHOTOSYSTEM II REACTION CENTER PROTEIN Z"/>
    <property type="match status" value="1"/>
</dbReference>
<evidence type="ECO:0000256" key="4">
    <source>
        <dbReference type="ARBA" id="ARBA00022469"/>
    </source>
</evidence>
<evidence type="ECO:0000256" key="13">
    <source>
        <dbReference type="RuleBase" id="RU003472"/>
    </source>
</evidence>
<feature type="transmembrane region" description="Helical" evidence="14">
    <location>
        <begin position="7"/>
        <end position="27"/>
    </location>
</feature>
<keyword evidence="7 12" id="KW-1133">Transmembrane helix</keyword>
<evidence type="ECO:0000256" key="3">
    <source>
        <dbReference type="ARBA" id="ARBA00021665"/>
    </source>
</evidence>
<feature type="transmembrane region" description="Helical" evidence="14">
    <location>
        <begin position="39"/>
        <end position="61"/>
    </location>
</feature>
<dbReference type="SUPFAM" id="SSF161055">
    <property type="entry name" value="PsbZ-like"/>
    <property type="match status" value="1"/>
</dbReference>
<dbReference type="HAMAP" id="MF_00644">
    <property type="entry name" value="PSII_PsbZ"/>
    <property type="match status" value="1"/>
</dbReference>
<evidence type="ECO:0000256" key="9">
    <source>
        <dbReference type="ARBA" id="ARBA00023136"/>
    </source>
</evidence>
<dbReference type="GO" id="GO:0042549">
    <property type="term" value="P:photosystem II stabilization"/>
    <property type="evidence" value="ECO:0007669"/>
    <property type="project" value="InterPro"/>
</dbReference>
<evidence type="ECO:0000313" key="15">
    <source>
        <dbReference type="EMBL" id="AOM66497.1"/>
    </source>
</evidence>
<dbReference type="AlphaFoldDB" id="A0A1C9CDR3"/>
<comment type="subcellular location">
    <subcellularLocation>
        <location evidence="12">Cellular thylakoid membrane</location>
        <topology evidence="12">Multi-pass membrane protein</topology>
    </subcellularLocation>
    <subcellularLocation>
        <location evidence="1">Membrane</location>
        <topology evidence="1">Multi-pass membrane protein</topology>
    </subcellularLocation>
</comment>
<evidence type="ECO:0000256" key="12">
    <source>
        <dbReference type="HAMAP-Rule" id="MF_00644"/>
    </source>
</evidence>
<protein>
    <recommendedName>
        <fullName evidence="3 12">Photosystem II reaction center protein Z</fullName>
        <shortName evidence="12">PSII-Z</shortName>
    </recommendedName>
</protein>
<keyword evidence="6 12" id="KW-0812">Transmembrane</keyword>
<dbReference type="InterPro" id="IPR002644">
    <property type="entry name" value="PSII_PsbZ"/>
</dbReference>
<evidence type="ECO:0000256" key="6">
    <source>
        <dbReference type="ARBA" id="ARBA00022692"/>
    </source>
</evidence>
<keyword evidence="10 12" id="KW-0604">Photosystem II</keyword>
<comment type="similarity">
    <text evidence="2 12 13">Belongs to the PsbZ family.</text>
</comment>
<gene>
    <name evidence="12 15" type="primary">psbZ</name>
    <name evidence="15" type="ORF">Psor_022</name>
</gene>
<evidence type="ECO:0000256" key="1">
    <source>
        <dbReference type="ARBA" id="ARBA00004141"/>
    </source>
</evidence>
<dbReference type="PANTHER" id="PTHR34971">
    <property type="entry name" value="PHOTOSYSTEM II REACTION CENTER PROTEIN Z"/>
    <property type="match status" value="1"/>
</dbReference>
<keyword evidence="8 12" id="KW-0793">Thylakoid</keyword>
<dbReference type="Pfam" id="PF01737">
    <property type="entry name" value="Ycf9"/>
    <property type="match status" value="1"/>
</dbReference>
<evidence type="ECO:0000256" key="14">
    <source>
        <dbReference type="SAM" id="Phobius"/>
    </source>
</evidence>
<keyword evidence="4 12" id="KW-0674">Reaction center</keyword>
<keyword evidence="9 12" id="KW-0472">Membrane</keyword>
<reference evidence="15" key="1">
    <citation type="journal article" date="2016" name="BMC Biol.">
        <title>Parallel evolution of highly conserved plastid genome architecture in red seaweeds and seed plants.</title>
        <authorList>
            <person name="Lee J."/>
            <person name="Cho C.H."/>
            <person name="Park S.I."/>
            <person name="Choi J.W."/>
            <person name="Song H.S."/>
            <person name="West J.A."/>
            <person name="Bhattacharya D."/>
            <person name="Yoon H.S."/>
        </authorList>
    </citation>
    <scope>NUCLEOTIDE SEQUENCE</scope>
</reference>
<comment type="function">
    <text evidence="13">Controls the interaction of photosystem II (PSII) cores with the light-harvesting antenna, regulates electron flow through the 2 photosystem reaction centers. PSII is a light-driven water plastoquinone oxidoreductase, using light energy to abstract electrons from H(2)O, generating a proton gradient subsequently used for ATP formation.</text>
</comment>
<evidence type="ECO:0000256" key="7">
    <source>
        <dbReference type="ARBA" id="ARBA00022989"/>
    </source>
</evidence>
<comment type="subunit">
    <text evidence="11 12">PSII is composed of 1 copy each of membrane proteins PsbA, PsbB, PsbC, PsbD, PsbE, PsbF, PsbH, PsbI, PsbJ, PsbK, PsbL, PsbM, PsbT, PsbY, PsbZ, Psb30/Ycf12, at least 3 peripheral proteins of the oxygen-evolving complex and a large number of cofactors. It forms dimeric complexes.</text>
</comment>
<geneLocation type="plastid" evidence="15"/>
<organism evidence="15">
    <name type="scientific">Porphyridium sordidum</name>
    <name type="common">Red alga</name>
    <dbReference type="NCBI Taxonomy" id="28024"/>
    <lineage>
        <taxon>Eukaryota</taxon>
        <taxon>Rhodophyta</taxon>
        <taxon>Bangiophyceae</taxon>
        <taxon>Porphyridiales</taxon>
        <taxon>Porphyridiaceae</taxon>
        <taxon>Porphyridium</taxon>
    </lineage>
</organism>
<dbReference type="GeneID" id="29073634"/>
<evidence type="ECO:0000256" key="8">
    <source>
        <dbReference type="ARBA" id="ARBA00023078"/>
    </source>
</evidence>
<accession>A0A1C9CDR3</accession>
<dbReference type="NCBIfam" id="TIGR03043">
    <property type="entry name" value="PS_II_psbZ"/>
    <property type="match status" value="1"/>
</dbReference>
<dbReference type="Gene3D" id="1.10.287.740">
    <property type="entry name" value="Photosystem II PsbZ, reaction centre"/>
    <property type="match status" value="1"/>
</dbReference>
<keyword evidence="5 12" id="KW-0602">Photosynthesis</keyword>
<evidence type="ECO:0000256" key="5">
    <source>
        <dbReference type="ARBA" id="ARBA00022531"/>
    </source>
</evidence>
<comment type="function">
    <text evidence="12">May control the interaction of photosystem II (PSII) cores with the light-harvesting antenna, regulates electron flow through the 2 photosystem reaction centers. PSII is a light-driven water plastoquinone oxidoreductase, using light energy to abstract electrons from H(2)O, generating a proton gradient subsequently used for ATP formation.</text>
</comment>
<dbReference type="GO" id="GO:0042651">
    <property type="term" value="C:thylakoid membrane"/>
    <property type="evidence" value="ECO:0007669"/>
    <property type="project" value="UniProtKB-UniRule"/>
</dbReference>